<accession>A0A6J4MQD2</accession>
<reference evidence="1" key="1">
    <citation type="submission" date="2020-02" db="EMBL/GenBank/DDBJ databases">
        <authorList>
            <person name="Meier V. D."/>
        </authorList>
    </citation>
    <scope>NUCLEOTIDE SEQUENCE</scope>
    <source>
        <strain evidence="1">AVDCRST_MAG93</strain>
    </source>
</reference>
<evidence type="ECO:0000313" key="1">
    <source>
        <dbReference type="EMBL" id="CAA9363509.1"/>
    </source>
</evidence>
<organism evidence="1">
    <name type="scientific">uncultured Chloroflexia bacterium</name>
    <dbReference type="NCBI Taxonomy" id="1672391"/>
    <lineage>
        <taxon>Bacteria</taxon>
        <taxon>Bacillati</taxon>
        <taxon>Chloroflexota</taxon>
        <taxon>Chloroflexia</taxon>
        <taxon>environmental samples</taxon>
    </lineage>
</organism>
<dbReference type="EMBL" id="CADCTR010002627">
    <property type="protein sequence ID" value="CAA9363509.1"/>
    <property type="molecule type" value="Genomic_DNA"/>
</dbReference>
<gene>
    <name evidence="1" type="ORF">AVDCRST_MAG93-7798</name>
</gene>
<proteinExistence type="predicted"/>
<dbReference type="AlphaFoldDB" id="A0A6J4MQD2"/>
<name>A0A6J4MQD2_9CHLR</name>
<sequence length="95" mass="10624">MFGSCGECSTLRFKVMRLAEQMREREAEVEGRIAPVDDLMVEQHQAILIHQDILGAVITMDEGQLRCQRPIDQLLDERCGFWHLGGGVAIVGLDA</sequence>
<protein>
    <submittedName>
        <fullName evidence="1">Uncharacterized protein</fullName>
    </submittedName>
</protein>